<name>A0A6A6UK96_9PEZI</name>
<keyword evidence="4" id="KW-1185">Reference proteome</keyword>
<evidence type="ECO:0000313" key="3">
    <source>
        <dbReference type="EMBL" id="KAF2671893.1"/>
    </source>
</evidence>
<dbReference type="InterPro" id="IPR036249">
    <property type="entry name" value="Thioredoxin-like_sf"/>
</dbReference>
<dbReference type="AlphaFoldDB" id="A0A6A6UK96"/>
<reference evidence="3" key="1">
    <citation type="journal article" date="2020" name="Stud. Mycol.">
        <title>101 Dothideomycetes genomes: a test case for predicting lifestyles and emergence of pathogens.</title>
        <authorList>
            <person name="Haridas S."/>
            <person name="Albert R."/>
            <person name="Binder M."/>
            <person name="Bloem J."/>
            <person name="Labutti K."/>
            <person name="Salamov A."/>
            <person name="Andreopoulos B."/>
            <person name="Baker S."/>
            <person name="Barry K."/>
            <person name="Bills G."/>
            <person name="Bluhm B."/>
            <person name="Cannon C."/>
            <person name="Castanera R."/>
            <person name="Culley D."/>
            <person name="Daum C."/>
            <person name="Ezra D."/>
            <person name="Gonzalez J."/>
            <person name="Henrissat B."/>
            <person name="Kuo A."/>
            <person name="Liang C."/>
            <person name="Lipzen A."/>
            <person name="Lutzoni F."/>
            <person name="Magnuson J."/>
            <person name="Mondo S."/>
            <person name="Nolan M."/>
            <person name="Ohm R."/>
            <person name="Pangilinan J."/>
            <person name="Park H.-J."/>
            <person name="Ramirez L."/>
            <person name="Alfaro M."/>
            <person name="Sun H."/>
            <person name="Tritt A."/>
            <person name="Yoshinaga Y."/>
            <person name="Zwiers L.-H."/>
            <person name="Turgeon B."/>
            <person name="Goodwin S."/>
            <person name="Spatafora J."/>
            <person name="Crous P."/>
            <person name="Grigoriev I."/>
        </authorList>
    </citation>
    <scope>NUCLEOTIDE SEQUENCE</scope>
    <source>
        <strain evidence="3">CBS 115976</strain>
    </source>
</reference>
<evidence type="ECO:0000256" key="2">
    <source>
        <dbReference type="ARBA" id="ARBA00040895"/>
    </source>
</evidence>
<dbReference type="Proteomes" id="UP000799302">
    <property type="component" value="Unassembled WGS sequence"/>
</dbReference>
<dbReference type="EMBL" id="MU004232">
    <property type="protein sequence ID" value="KAF2671893.1"/>
    <property type="molecule type" value="Genomic_DNA"/>
</dbReference>
<dbReference type="InterPro" id="IPR009737">
    <property type="entry name" value="Aim32/Apd1-like"/>
</dbReference>
<dbReference type="Gene3D" id="3.40.30.10">
    <property type="entry name" value="Glutaredoxin"/>
    <property type="match status" value="1"/>
</dbReference>
<dbReference type="CDD" id="cd03062">
    <property type="entry name" value="TRX_Fd_Sucrase"/>
    <property type="match status" value="1"/>
</dbReference>
<evidence type="ECO:0000313" key="4">
    <source>
        <dbReference type="Proteomes" id="UP000799302"/>
    </source>
</evidence>
<proteinExistence type="inferred from homology"/>
<protein>
    <recommendedName>
        <fullName evidence="2">Altered inheritance of mitochondria protein 32</fullName>
    </recommendedName>
</protein>
<dbReference type="PANTHER" id="PTHR31902">
    <property type="entry name" value="ACTIN PATCHES DISTAL PROTEIN 1"/>
    <property type="match status" value="1"/>
</dbReference>
<dbReference type="SUPFAM" id="SSF52833">
    <property type="entry name" value="Thioredoxin-like"/>
    <property type="match status" value="1"/>
</dbReference>
<sequence>MRTSIFLRTSRAWKKAPQITIQRSPLSTSVPYPVIQTCPPSTCSCAPMPADLDIDHKRALFGSIAPYHEHLLINTGTHDWPSKIEDDERFQYAADMKAAIREESIKSFADGGKPRNVLVTNSSFPVLKNKGKVSISLLKTGLDLKVPVEQTKLLISLLSSPDVGRQSLVDQFQGKIEIEEISDVVIMICGHTERDKRCGIMGPLLQEELKEKMAMGGYSVSGSSQIESSPTSTTDASCRVGLVSHIGGHVFAGNVIINIPNTEQFKSHPLAGKAVWYGRVEPRHIEGIVSETVKHGKIIQDLLRGVV</sequence>
<gene>
    <name evidence="3" type="ORF">BT63DRAFT_183115</name>
</gene>
<accession>A0A6A6UK96</accession>
<comment type="similarity">
    <text evidence="1">Belongs to the AIM32 family.</text>
</comment>
<dbReference type="PANTHER" id="PTHR31902:SF7">
    <property type="entry name" value="ALTERED INHERITANCE OF MITOCHONDRIA PROTEIN 32"/>
    <property type="match status" value="1"/>
</dbReference>
<evidence type="ECO:0000256" key="1">
    <source>
        <dbReference type="ARBA" id="ARBA00038208"/>
    </source>
</evidence>
<organism evidence="3 4">
    <name type="scientific">Microthyrium microscopicum</name>
    <dbReference type="NCBI Taxonomy" id="703497"/>
    <lineage>
        <taxon>Eukaryota</taxon>
        <taxon>Fungi</taxon>
        <taxon>Dikarya</taxon>
        <taxon>Ascomycota</taxon>
        <taxon>Pezizomycotina</taxon>
        <taxon>Dothideomycetes</taxon>
        <taxon>Dothideomycetes incertae sedis</taxon>
        <taxon>Microthyriales</taxon>
        <taxon>Microthyriaceae</taxon>
        <taxon>Microthyrium</taxon>
    </lineage>
</organism>
<dbReference type="Pfam" id="PF06999">
    <property type="entry name" value="Suc_Fer-like"/>
    <property type="match status" value="1"/>
</dbReference>
<dbReference type="OrthoDB" id="10253744at2759"/>